<dbReference type="STRING" id="883161.HMPREF9306_00499"/>
<dbReference type="Pfam" id="PF12873">
    <property type="entry name" value="DUF3825"/>
    <property type="match status" value="1"/>
</dbReference>
<dbReference type="HOGENOM" id="CLU_032124_0_0_11"/>
<accession>S2WM47</accession>
<feature type="domain" description="DUF3825" evidence="1">
    <location>
        <begin position="153"/>
        <end position="430"/>
    </location>
</feature>
<dbReference type="PATRIC" id="fig|883161.3.peg.501"/>
<evidence type="ECO:0000313" key="2">
    <source>
        <dbReference type="EMBL" id="EPD33737.1"/>
    </source>
</evidence>
<comment type="caution">
    <text evidence="2">The sequence shown here is derived from an EMBL/GenBank/DDBJ whole genome shotgun (WGS) entry which is preliminary data.</text>
</comment>
<evidence type="ECO:0000313" key="3">
    <source>
        <dbReference type="Proteomes" id="UP000014417"/>
    </source>
</evidence>
<organism evidence="2 3">
    <name type="scientific">Propionimicrobium lymphophilum ACS-093-V-SCH5</name>
    <dbReference type="NCBI Taxonomy" id="883161"/>
    <lineage>
        <taxon>Bacteria</taxon>
        <taxon>Bacillati</taxon>
        <taxon>Actinomycetota</taxon>
        <taxon>Actinomycetes</taxon>
        <taxon>Propionibacteriales</taxon>
        <taxon>Propionibacteriaceae</taxon>
        <taxon>Propionimicrobium</taxon>
    </lineage>
</organism>
<name>S2WM47_9ACTN</name>
<dbReference type="InterPro" id="IPR024437">
    <property type="entry name" value="DUF3825"/>
</dbReference>
<evidence type="ECO:0000259" key="1">
    <source>
        <dbReference type="Pfam" id="PF12873"/>
    </source>
</evidence>
<dbReference type="AlphaFoldDB" id="S2WM47"/>
<reference evidence="2 3" key="1">
    <citation type="submission" date="2013-04" db="EMBL/GenBank/DDBJ databases">
        <title>The Genome Sequence of Propionimicrobium lymphophilum ACS-093-V-SCH5.</title>
        <authorList>
            <consortium name="The Broad Institute Genomics Platform"/>
            <person name="Earl A."/>
            <person name="Ward D."/>
            <person name="Feldgarden M."/>
            <person name="Gevers D."/>
            <person name="Saerens B."/>
            <person name="Vaneechoutte M."/>
            <person name="Walker B."/>
            <person name="Young S."/>
            <person name="Zeng Q."/>
            <person name="Gargeya S."/>
            <person name="Fitzgerald M."/>
            <person name="Haas B."/>
            <person name="Abouelleil A."/>
            <person name="Allen A.W."/>
            <person name="Alvarado L."/>
            <person name="Arachchi H.M."/>
            <person name="Berlin A.M."/>
            <person name="Chapman S.B."/>
            <person name="Gainer-Dewar J."/>
            <person name="Goldberg J."/>
            <person name="Griggs A."/>
            <person name="Gujja S."/>
            <person name="Hansen M."/>
            <person name="Howarth C."/>
            <person name="Imamovic A."/>
            <person name="Ireland A."/>
            <person name="Larimer J."/>
            <person name="McCowan C."/>
            <person name="Murphy C."/>
            <person name="Pearson M."/>
            <person name="Poon T.W."/>
            <person name="Priest M."/>
            <person name="Roberts A."/>
            <person name="Saif S."/>
            <person name="Shea T."/>
            <person name="Sisk P."/>
            <person name="Sykes S."/>
            <person name="Wortman J."/>
            <person name="Nusbaum C."/>
            <person name="Birren B."/>
        </authorList>
    </citation>
    <scope>NUCLEOTIDE SEQUENCE [LARGE SCALE GENOMIC DNA]</scope>
    <source>
        <strain evidence="2 3">ACS-093-V-SCH5</strain>
    </source>
</reference>
<dbReference type="Proteomes" id="UP000014417">
    <property type="component" value="Unassembled WGS sequence"/>
</dbReference>
<dbReference type="RefSeq" id="WP_016455345.1">
    <property type="nucleotide sequence ID" value="NZ_KE150269.1"/>
</dbReference>
<proteinExistence type="predicted"/>
<dbReference type="EMBL" id="AGZR01000004">
    <property type="protein sequence ID" value="EPD33737.1"/>
    <property type="molecule type" value="Genomic_DNA"/>
</dbReference>
<keyword evidence="3" id="KW-1185">Reference proteome</keyword>
<sequence length="444" mass="50878">MIELTAEQIDVIRQSAQKQGAQDSPVPLELRQELLGPITDLVFVPHHQQRTLTDVYGQDQNWFTNLNADWEAAKQLGAVYMFSPDTVTFPLHDLTDDGQPIVASIRRSSRPEGLPWYMAYVTHKHSKTYSNPANALWDWAFFPGGWETILPPLADLALDESWDFIEERGNSRKPYSILRSYLTYTFYKLQSDGMVFEDEDAQFAAFNTGLVDKTYEAIYACFTANERGPQPWIFQEFCYAGQSGAGKKLVSTFNPLPPRAKYVKRLEDLVFDGTRRLDADREHILLDNIDRLPDAFLSEELRGFNEASSFLENIYSTADRRARKDKFSDLAELIQNEPKYMRRLTNRLNDAIELAQKRAQWNYRTAVPAYYPTKGTMTLLLPLDLTDDERPDVALVSELMPTGVYVGHTILTMRMAYNNARLVSRPDSDWLNTGVKLFGGEYDE</sequence>
<protein>
    <recommendedName>
        <fullName evidence="1">DUF3825 domain-containing protein</fullName>
    </recommendedName>
</protein>
<gene>
    <name evidence="2" type="ORF">HMPREF9306_00499</name>
</gene>